<dbReference type="Proteomes" id="UP001501047">
    <property type="component" value="Unassembled WGS sequence"/>
</dbReference>
<proteinExistence type="predicted"/>
<name>A0ABN1KRL3_CLOSU</name>
<organism evidence="1 2">
    <name type="scientific">Clostridium subterminale</name>
    <dbReference type="NCBI Taxonomy" id="1550"/>
    <lineage>
        <taxon>Bacteria</taxon>
        <taxon>Bacillati</taxon>
        <taxon>Bacillota</taxon>
        <taxon>Clostridia</taxon>
        <taxon>Eubacteriales</taxon>
        <taxon>Clostridiaceae</taxon>
        <taxon>Clostridium</taxon>
    </lineage>
</organism>
<keyword evidence="2" id="KW-1185">Reference proteome</keyword>
<comment type="caution">
    <text evidence="1">The sequence shown here is derived from an EMBL/GenBank/DDBJ whole genome shotgun (WGS) entry which is preliminary data.</text>
</comment>
<accession>A0ABN1KRL3</accession>
<protein>
    <submittedName>
        <fullName evidence="1">Uncharacterized protein</fullName>
    </submittedName>
</protein>
<gene>
    <name evidence="1" type="ORF">GCM10008908_23790</name>
</gene>
<dbReference type="EMBL" id="BAAACI010000006">
    <property type="protein sequence ID" value="GAA0774256.1"/>
    <property type="molecule type" value="Genomic_DNA"/>
</dbReference>
<dbReference type="RefSeq" id="WP_343826646.1">
    <property type="nucleotide sequence ID" value="NZ_BAAACI010000006.1"/>
</dbReference>
<sequence length="66" mass="7549">MHNNEGKSAKRHLRDVQIKLQDSKTCLDQALKSVEKSQNRQIIENTLNSVESALHSLNNTLSNYQE</sequence>
<reference evidence="1 2" key="1">
    <citation type="journal article" date="2019" name="Int. J. Syst. Evol. Microbiol.">
        <title>The Global Catalogue of Microorganisms (GCM) 10K type strain sequencing project: providing services to taxonomists for standard genome sequencing and annotation.</title>
        <authorList>
            <consortium name="The Broad Institute Genomics Platform"/>
            <consortium name="The Broad Institute Genome Sequencing Center for Infectious Disease"/>
            <person name="Wu L."/>
            <person name="Ma J."/>
        </authorList>
    </citation>
    <scope>NUCLEOTIDE SEQUENCE [LARGE SCALE GENOMIC DNA]</scope>
    <source>
        <strain evidence="1 2">JCM 1417</strain>
    </source>
</reference>
<evidence type="ECO:0000313" key="2">
    <source>
        <dbReference type="Proteomes" id="UP001501047"/>
    </source>
</evidence>
<evidence type="ECO:0000313" key="1">
    <source>
        <dbReference type="EMBL" id="GAA0774256.1"/>
    </source>
</evidence>